<evidence type="ECO:0000313" key="5">
    <source>
        <dbReference type="EMBL" id="SHG52760.1"/>
    </source>
</evidence>
<organism evidence="5 6">
    <name type="scientific">Chryseolinea serpens</name>
    <dbReference type="NCBI Taxonomy" id="947013"/>
    <lineage>
        <taxon>Bacteria</taxon>
        <taxon>Pseudomonadati</taxon>
        <taxon>Bacteroidota</taxon>
        <taxon>Cytophagia</taxon>
        <taxon>Cytophagales</taxon>
        <taxon>Fulvivirgaceae</taxon>
        <taxon>Chryseolinea</taxon>
    </lineage>
</organism>
<feature type="chain" id="PRO_5012431918" evidence="3">
    <location>
        <begin position="27"/>
        <end position="350"/>
    </location>
</feature>
<dbReference type="Proteomes" id="UP000184212">
    <property type="component" value="Unassembled WGS sequence"/>
</dbReference>
<dbReference type="EMBL" id="FQWQ01000001">
    <property type="protein sequence ID" value="SHG52760.1"/>
    <property type="molecule type" value="Genomic_DNA"/>
</dbReference>
<dbReference type="STRING" id="947013.SAMN04488109_0674"/>
<evidence type="ECO:0000256" key="2">
    <source>
        <dbReference type="ARBA" id="ARBA00023157"/>
    </source>
</evidence>
<keyword evidence="5" id="KW-0430">Lectin</keyword>
<reference evidence="5 6" key="1">
    <citation type="submission" date="2016-11" db="EMBL/GenBank/DDBJ databases">
        <authorList>
            <person name="Jaros S."/>
            <person name="Januszkiewicz K."/>
            <person name="Wedrychowicz H."/>
        </authorList>
    </citation>
    <scope>NUCLEOTIDE SEQUENCE [LARGE SCALE GENOMIC DNA]</scope>
    <source>
        <strain evidence="5 6">DSM 24574</strain>
    </source>
</reference>
<dbReference type="AlphaFoldDB" id="A0A1M5KJE7"/>
<dbReference type="InterPro" id="IPR013320">
    <property type="entry name" value="ConA-like_dom_sf"/>
</dbReference>
<feature type="domain" description="LamG-like jellyroll fold" evidence="4">
    <location>
        <begin position="186"/>
        <end position="339"/>
    </location>
</feature>
<evidence type="ECO:0000313" key="6">
    <source>
        <dbReference type="Proteomes" id="UP000184212"/>
    </source>
</evidence>
<dbReference type="GO" id="GO:0005975">
    <property type="term" value="P:carbohydrate metabolic process"/>
    <property type="evidence" value="ECO:0007669"/>
    <property type="project" value="UniProtKB-ARBA"/>
</dbReference>
<sequence>MKPVKLMLLGITLLSAMFIASCSSNDDPVEGDKTALSAAITATEQALLNAEEGTLEGQFQVGSKATLQAAVDAAKAVVADTKAEQPKVNSALANLQAALAAFQAKIVQPIDLANLVGRWRFDEGTGTTANDESANNFDGTFKTGATAWGAGVPTWTTDRFGTANKALFFDKGANIEVPYNSSLNPTKISISIWVKANEIKPGNRFIGLQSWIGYKFELQEANRPFLSIGKPDGGTYDRDSQQDLPINEWHHLIATFGDGNMIFYVDGELVLAWNDTPGDARSISGAPYNLVFGQDFPTDKYAATDTNFDNDHIIPLAWGGFFHGSLDDIRIYKSVLTASQVASIYASEKP</sequence>
<dbReference type="RefSeq" id="WP_178377007.1">
    <property type="nucleotide sequence ID" value="NZ_FQWQ01000001.1"/>
</dbReference>
<dbReference type="SUPFAM" id="SSF49899">
    <property type="entry name" value="Concanavalin A-like lectins/glucanases"/>
    <property type="match status" value="1"/>
</dbReference>
<evidence type="ECO:0000259" key="4">
    <source>
        <dbReference type="SMART" id="SM00560"/>
    </source>
</evidence>
<feature type="signal peptide" evidence="3">
    <location>
        <begin position="1"/>
        <end position="26"/>
    </location>
</feature>
<protein>
    <submittedName>
        <fullName evidence="5">Concanavalin A-like lectin/glucanases superfamily protein</fullName>
    </submittedName>
</protein>
<dbReference type="GO" id="GO:0030246">
    <property type="term" value="F:carbohydrate binding"/>
    <property type="evidence" value="ECO:0007669"/>
    <property type="project" value="UniProtKB-KW"/>
</dbReference>
<dbReference type="Gene3D" id="2.60.120.200">
    <property type="match status" value="1"/>
</dbReference>
<keyword evidence="2" id="KW-1015">Disulfide bond</keyword>
<dbReference type="SMART" id="SM00560">
    <property type="entry name" value="LamGL"/>
    <property type="match status" value="1"/>
</dbReference>
<accession>A0A1M5KJE7</accession>
<keyword evidence="1 3" id="KW-0732">Signal</keyword>
<dbReference type="Gene3D" id="1.20.1270.90">
    <property type="entry name" value="AF1782-like"/>
    <property type="match status" value="1"/>
</dbReference>
<dbReference type="PROSITE" id="PS51257">
    <property type="entry name" value="PROKAR_LIPOPROTEIN"/>
    <property type="match status" value="1"/>
</dbReference>
<dbReference type="InterPro" id="IPR006558">
    <property type="entry name" value="LamG-like"/>
</dbReference>
<keyword evidence="6" id="KW-1185">Reference proteome</keyword>
<gene>
    <name evidence="5" type="ORF">SAMN04488109_0674</name>
</gene>
<dbReference type="GO" id="GO:0004553">
    <property type="term" value="F:hydrolase activity, hydrolyzing O-glycosyl compounds"/>
    <property type="evidence" value="ECO:0007669"/>
    <property type="project" value="UniProtKB-ARBA"/>
</dbReference>
<evidence type="ECO:0000256" key="1">
    <source>
        <dbReference type="ARBA" id="ARBA00022729"/>
    </source>
</evidence>
<dbReference type="Pfam" id="PF13385">
    <property type="entry name" value="Laminin_G_3"/>
    <property type="match status" value="1"/>
</dbReference>
<evidence type="ECO:0000256" key="3">
    <source>
        <dbReference type="SAM" id="SignalP"/>
    </source>
</evidence>
<proteinExistence type="predicted"/>
<name>A0A1M5KJE7_9BACT</name>